<sequence length="194" mass="21864">MQLNFAASHSVLITVPEASVPIQHYLRQPRRLVYALTDRSRVERLADDCFRLTMRPREFLAMSFQPVVDLKVWAEPNGTVHLRSVGCEIRGIEYINNRFDLTLNGKLYPLATDGPTQLMGQGDVSVSVELPPIFWMTPQPILEAAGQRILQGIFLTFKQRLGHQLVEDYLRWAGTSQPSVTDSVHGLSANPSSY</sequence>
<dbReference type="Proteomes" id="UP000000268">
    <property type="component" value="Chromosome"/>
</dbReference>
<dbReference type="STRING" id="329726.AM1_1840"/>
<organism evidence="1 2">
    <name type="scientific">Acaryochloris marina (strain MBIC 11017)</name>
    <dbReference type="NCBI Taxonomy" id="329726"/>
    <lineage>
        <taxon>Bacteria</taxon>
        <taxon>Bacillati</taxon>
        <taxon>Cyanobacteriota</taxon>
        <taxon>Cyanophyceae</taxon>
        <taxon>Acaryochloridales</taxon>
        <taxon>Acaryochloridaceae</taxon>
        <taxon>Acaryochloris</taxon>
    </lineage>
</organism>
<dbReference type="InterPro" id="IPR018971">
    <property type="entry name" value="DUF1997"/>
</dbReference>
<dbReference type="PANTHER" id="PTHR34133">
    <property type="entry name" value="OS07G0633000 PROTEIN"/>
    <property type="match status" value="1"/>
</dbReference>
<dbReference type="EMBL" id="CP000828">
    <property type="protein sequence ID" value="ABW26860.1"/>
    <property type="molecule type" value="Genomic_DNA"/>
</dbReference>
<evidence type="ECO:0000313" key="1">
    <source>
        <dbReference type="EMBL" id="ABW26860.1"/>
    </source>
</evidence>
<protein>
    <recommendedName>
        <fullName evidence="3">DUF1997 domain-containing protein</fullName>
    </recommendedName>
</protein>
<proteinExistence type="predicted"/>
<accession>B0CDD5</accession>
<dbReference type="OrthoDB" id="510717at2"/>
<gene>
    <name evidence="1" type="ordered locus">AM1_1840</name>
</gene>
<dbReference type="AlphaFoldDB" id="B0CDD5"/>
<reference evidence="1 2" key="1">
    <citation type="journal article" date="2008" name="Proc. Natl. Acad. Sci. U.S.A.">
        <title>Niche adaptation and genome expansion in the chlorophyll d-producing cyanobacterium Acaryochloris marina.</title>
        <authorList>
            <person name="Swingley W.D."/>
            <person name="Chen M."/>
            <person name="Cheung P.C."/>
            <person name="Conrad A.L."/>
            <person name="Dejesa L.C."/>
            <person name="Hao J."/>
            <person name="Honchak B.M."/>
            <person name="Karbach L.E."/>
            <person name="Kurdoglu A."/>
            <person name="Lahiri S."/>
            <person name="Mastrian S.D."/>
            <person name="Miyashita H."/>
            <person name="Page L."/>
            <person name="Ramakrishna P."/>
            <person name="Satoh S."/>
            <person name="Sattley W.M."/>
            <person name="Shimada Y."/>
            <person name="Taylor H.L."/>
            <person name="Tomo T."/>
            <person name="Tsuchiya T."/>
            <person name="Wang Z.T."/>
            <person name="Raymond J."/>
            <person name="Mimuro M."/>
            <person name="Blankenship R.E."/>
            <person name="Touchman J.W."/>
        </authorList>
    </citation>
    <scope>NUCLEOTIDE SEQUENCE [LARGE SCALE GENOMIC DNA]</scope>
    <source>
        <strain evidence="2">MBIC 11017</strain>
    </source>
</reference>
<dbReference type="KEGG" id="amr:AM1_1840"/>
<dbReference type="Pfam" id="PF09366">
    <property type="entry name" value="DUF1997"/>
    <property type="match status" value="1"/>
</dbReference>
<dbReference type="eggNOG" id="ENOG502ZBKN">
    <property type="taxonomic scope" value="Bacteria"/>
</dbReference>
<dbReference type="HOGENOM" id="CLU_120364_0_0_3"/>
<keyword evidence="2" id="KW-1185">Reference proteome</keyword>
<evidence type="ECO:0008006" key="3">
    <source>
        <dbReference type="Google" id="ProtNLM"/>
    </source>
</evidence>
<evidence type="ECO:0000313" key="2">
    <source>
        <dbReference type="Proteomes" id="UP000000268"/>
    </source>
</evidence>
<dbReference type="PANTHER" id="PTHR34133:SF8">
    <property type="entry name" value="OS07G0633000 PROTEIN"/>
    <property type="match status" value="1"/>
</dbReference>
<name>B0CDD5_ACAM1</name>
<dbReference type="RefSeq" id="WP_012162365.1">
    <property type="nucleotide sequence ID" value="NC_009925.1"/>
</dbReference>